<reference evidence="10 11" key="1">
    <citation type="submission" date="2018-08" db="EMBL/GenBank/DDBJ databases">
        <title>Complete genome sequencing of Blastochloris tepida GI.</title>
        <authorList>
            <person name="Tsukatani Y."/>
            <person name="Mori H."/>
        </authorList>
    </citation>
    <scope>NUCLEOTIDE SEQUENCE [LARGE SCALE GENOMIC DNA]</scope>
    <source>
        <strain evidence="10 11">GI</strain>
    </source>
</reference>
<dbReference type="Proteomes" id="UP000266934">
    <property type="component" value="Chromosome"/>
</dbReference>
<dbReference type="CDD" id="cd00156">
    <property type="entry name" value="REC"/>
    <property type="match status" value="1"/>
</dbReference>
<keyword evidence="5" id="KW-0010">Activator</keyword>
<evidence type="ECO:0000256" key="1">
    <source>
        <dbReference type="ARBA" id="ARBA00022741"/>
    </source>
</evidence>
<dbReference type="KEGG" id="blag:BLTE_10230"/>
<dbReference type="Pfam" id="PF00072">
    <property type="entry name" value="Response_reg"/>
    <property type="match status" value="1"/>
</dbReference>
<dbReference type="InterPro" id="IPR027417">
    <property type="entry name" value="P-loop_NTPase"/>
</dbReference>
<dbReference type="Gene3D" id="3.40.50.2300">
    <property type="match status" value="1"/>
</dbReference>
<evidence type="ECO:0000259" key="9">
    <source>
        <dbReference type="PROSITE" id="PS50110"/>
    </source>
</evidence>
<dbReference type="GO" id="GO:0000160">
    <property type="term" value="P:phosphorelay signal transduction system"/>
    <property type="evidence" value="ECO:0007669"/>
    <property type="project" value="UniProtKB-KW"/>
</dbReference>
<dbReference type="Pfam" id="PF00158">
    <property type="entry name" value="Sigma54_activat"/>
    <property type="match status" value="1"/>
</dbReference>
<evidence type="ECO:0000256" key="2">
    <source>
        <dbReference type="ARBA" id="ARBA00022840"/>
    </source>
</evidence>
<dbReference type="Pfam" id="PF25601">
    <property type="entry name" value="AAA_lid_14"/>
    <property type="match status" value="1"/>
</dbReference>
<dbReference type="OrthoDB" id="9802388at2"/>
<dbReference type="SUPFAM" id="SSF52540">
    <property type="entry name" value="P-loop containing nucleoside triphosphate hydrolases"/>
    <property type="match status" value="1"/>
</dbReference>
<dbReference type="Gene3D" id="3.40.50.300">
    <property type="entry name" value="P-loop containing nucleotide triphosphate hydrolases"/>
    <property type="match status" value="1"/>
</dbReference>
<dbReference type="SUPFAM" id="SSF52172">
    <property type="entry name" value="CheY-like"/>
    <property type="match status" value="1"/>
</dbReference>
<evidence type="ECO:0000256" key="6">
    <source>
        <dbReference type="ARBA" id="ARBA00023163"/>
    </source>
</evidence>
<evidence type="ECO:0000259" key="8">
    <source>
        <dbReference type="PROSITE" id="PS50045"/>
    </source>
</evidence>
<dbReference type="CDD" id="cd00009">
    <property type="entry name" value="AAA"/>
    <property type="match status" value="1"/>
</dbReference>
<gene>
    <name evidence="10" type="primary">zraR</name>
    <name evidence="10" type="ORF">BLTE_10230</name>
</gene>
<keyword evidence="11" id="KW-1185">Reference proteome</keyword>
<dbReference type="RefSeq" id="WP_126398208.1">
    <property type="nucleotide sequence ID" value="NZ_AP018907.1"/>
</dbReference>
<dbReference type="EMBL" id="AP018907">
    <property type="protein sequence ID" value="BBF92338.1"/>
    <property type="molecule type" value="Genomic_DNA"/>
</dbReference>
<dbReference type="GO" id="GO:0006355">
    <property type="term" value="P:regulation of DNA-templated transcription"/>
    <property type="evidence" value="ECO:0007669"/>
    <property type="project" value="InterPro"/>
</dbReference>
<proteinExistence type="predicted"/>
<evidence type="ECO:0000313" key="11">
    <source>
        <dbReference type="Proteomes" id="UP000266934"/>
    </source>
</evidence>
<dbReference type="FunFam" id="3.40.50.300:FF:000006">
    <property type="entry name" value="DNA-binding transcriptional regulator NtrC"/>
    <property type="match status" value="1"/>
</dbReference>
<keyword evidence="1" id="KW-0547">Nucleotide-binding</keyword>
<keyword evidence="3" id="KW-0902">Two-component regulatory system</keyword>
<dbReference type="PANTHER" id="PTHR32071">
    <property type="entry name" value="TRANSCRIPTIONAL REGULATORY PROTEIN"/>
    <property type="match status" value="1"/>
</dbReference>
<dbReference type="GO" id="GO:0005524">
    <property type="term" value="F:ATP binding"/>
    <property type="evidence" value="ECO:0007669"/>
    <property type="project" value="UniProtKB-KW"/>
</dbReference>
<dbReference type="GO" id="GO:0043565">
    <property type="term" value="F:sequence-specific DNA binding"/>
    <property type="evidence" value="ECO:0007669"/>
    <property type="project" value="InterPro"/>
</dbReference>
<dbReference type="PROSITE" id="PS50045">
    <property type="entry name" value="SIGMA54_INTERACT_4"/>
    <property type="match status" value="1"/>
</dbReference>
<sequence>MLPDSLSIAIVEDDPVMGESLNQGLELEGCRVSWWRTGAEALAGLRAAAAPDVVICDIRLPDMSGEDVFRRLAADAASPPFLFMTAYGEIDQAVALIRAGGGDYVTKPFVFNDLLARARALAGRRPPANGGILGVSPAMRRVEAMIARVAARSSPVLLTGETGAGKEVCARLLHGLGSDATQPFIAVNCAAIPHALLESEMFGHEKGAFTGALARHAGYAERARRGTLFLDEVAELPLALQAKLLRLLDERRFARVGGETAVPFEARIVCATHRDLSEEVAAGRFRQDLYYRINVVAIEVPPLRDRPADIVLLLNQFFAEIAPHSNTALHGFSSLTEEAALAYPWPGNVRELRNRVERAATLALGEWLMPSDLFPEAARASDDEAPRGLAAARDAAERREIERALRDSGGHVGEAAKRLGIARTTLWERMRRLSIRSR</sequence>
<dbReference type="InterPro" id="IPR002197">
    <property type="entry name" value="HTH_Fis"/>
</dbReference>
<feature type="domain" description="Sigma-54 factor interaction" evidence="8">
    <location>
        <begin position="132"/>
        <end position="361"/>
    </location>
</feature>
<dbReference type="Gene3D" id="1.10.8.60">
    <property type="match status" value="1"/>
</dbReference>
<evidence type="ECO:0000313" key="10">
    <source>
        <dbReference type="EMBL" id="BBF92338.1"/>
    </source>
</evidence>
<evidence type="ECO:0000256" key="3">
    <source>
        <dbReference type="ARBA" id="ARBA00023012"/>
    </source>
</evidence>
<dbReference type="Pfam" id="PF02954">
    <property type="entry name" value="HTH_8"/>
    <property type="match status" value="1"/>
</dbReference>
<keyword evidence="4" id="KW-0805">Transcription regulation</keyword>
<dbReference type="InterPro" id="IPR003593">
    <property type="entry name" value="AAA+_ATPase"/>
</dbReference>
<keyword evidence="10" id="KW-0238">DNA-binding</keyword>
<dbReference type="InterPro" id="IPR025944">
    <property type="entry name" value="Sigma_54_int_dom_CS"/>
</dbReference>
<dbReference type="PRINTS" id="PR01590">
    <property type="entry name" value="HTHFIS"/>
</dbReference>
<feature type="domain" description="Response regulatory" evidence="9">
    <location>
        <begin position="7"/>
        <end position="122"/>
    </location>
</feature>
<dbReference type="InterPro" id="IPR001789">
    <property type="entry name" value="Sig_transdc_resp-reg_receiver"/>
</dbReference>
<protein>
    <submittedName>
        <fullName evidence="10">DNA-binding response regulator</fullName>
    </submittedName>
</protein>
<accession>A0A348FYF5</accession>
<dbReference type="AlphaFoldDB" id="A0A348FYF5"/>
<evidence type="ECO:0000256" key="5">
    <source>
        <dbReference type="ARBA" id="ARBA00023159"/>
    </source>
</evidence>
<dbReference type="PROSITE" id="PS00688">
    <property type="entry name" value="SIGMA54_INTERACT_3"/>
    <property type="match status" value="1"/>
</dbReference>
<feature type="modified residue" description="4-aspartylphosphate" evidence="7">
    <location>
        <position position="57"/>
    </location>
</feature>
<keyword evidence="6" id="KW-0804">Transcription</keyword>
<name>A0A348FYF5_9HYPH</name>
<keyword evidence="2" id="KW-0067">ATP-binding</keyword>
<dbReference type="Gene3D" id="1.10.10.60">
    <property type="entry name" value="Homeodomain-like"/>
    <property type="match status" value="1"/>
</dbReference>
<dbReference type="InterPro" id="IPR009057">
    <property type="entry name" value="Homeodomain-like_sf"/>
</dbReference>
<keyword evidence="7" id="KW-0597">Phosphoprotein</keyword>
<dbReference type="PROSITE" id="PS50110">
    <property type="entry name" value="RESPONSE_REGULATORY"/>
    <property type="match status" value="1"/>
</dbReference>
<dbReference type="InterPro" id="IPR011006">
    <property type="entry name" value="CheY-like_superfamily"/>
</dbReference>
<dbReference type="SMART" id="SM00448">
    <property type="entry name" value="REC"/>
    <property type="match status" value="1"/>
</dbReference>
<dbReference type="SMART" id="SM00382">
    <property type="entry name" value="AAA"/>
    <property type="match status" value="1"/>
</dbReference>
<dbReference type="InterPro" id="IPR058031">
    <property type="entry name" value="AAA_lid_NorR"/>
</dbReference>
<evidence type="ECO:0000256" key="4">
    <source>
        <dbReference type="ARBA" id="ARBA00023015"/>
    </source>
</evidence>
<dbReference type="InterPro" id="IPR002078">
    <property type="entry name" value="Sigma_54_int"/>
</dbReference>
<organism evidence="10 11">
    <name type="scientific">Blastochloris tepida</name>
    <dbReference type="NCBI Taxonomy" id="2233851"/>
    <lineage>
        <taxon>Bacteria</taxon>
        <taxon>Pseudomonadati</taxon>
        <taxon>Pseudomonadota</taxon>
        <taxon>Alphaproteobacteria</taxon>
        <taxon>Hyphomicrobiales</taxon>
        <taxon>Blastochloridaceae</taxon>
        <taxon>Blastochloris</taxon>
    </lineage>
</organism>
<evidence type="ECO:0000256" key="7">
    <source>
        <dbReference type="PROSITE-ProRule" id="PRU00169"/>
    </source>
</evidence>
<dbReference type="SUPFAM" id="SSF46689">
    <property type="entry name" value="Homeodomain-like"/>
    <property type="match status" value="1"/>
</dbReference>